<dbReference type="GO" id="GO:0035556">
    <property type="term" value="P:intracellular signal transduction"/>
    <property type="evidence" value="ECO:0007669"/>
    <property type="project" value="InterPro"/>
</dbReference>
<dbReference type="Gene3D" id="3.30.70.1230">
    <property type="entry name" value="Nucleotide cyclase"/>
    <property type="match status" value="1"/>
</dbReference>
<keyword evidence="1" id="KW-0547">Nucleotide-binding</keyword>
<dbReference type="InterPro" id="IPR041664">
    <property type="entry name" value="AAA_16"/>
</dbReference>
<dbReference type="GO" id="GO:0005524">
    <property type="term" value="F:ATP binding"/>
    <property type="evidence" value="ECO:0007669"/>
    <property type="project" value="UniProtKB-KW"/>
</dbReference>
<dbReference type="SMART" id="SM00044">
    <property type="entry name" value="CYCc"/>
    <property type="match status" value="1"/>
</dbReference>
<dbReference type="PANTHER" id="PTHR16305:SF28">
    <property type="entry name" value="GUANYLATE CYCLASE DOMAIN-CONTAINING PROTEIN"/>
    <property type="match status" value="1"/>
</dbReference>
<dbReference type="PANTHER" id="PTHR16305">
    <property type="entry name" value="TESTICULAR SOLUBLE ADENYLYL CYCLASE"/>
    <property type="match status" value="1"/>
</dbReference>
<keyword evidence="5" id="KW-1185">Reference proteome</keyword>
<name>A0A1M6TPW4_9RHOB</name>
<dbReference type="Pfam" id="PF00211">
    <property type="entry name" value="Guanylate_cyc"/>
    <property type="match status" value="1"/>
</dbReference>
<evidence type="ECO:0000256" key="2">
    <source>
        <dbReference type="ARBA" id="ARBA00022840"/>
    </source>
</evidence>
<dbReference type="Pfam" id="PF13191">
    <property type="entry name" value="AAA_16"/>
    <property type="match status" value="1"/>
</dbReference>
<dbReference type="AlphaFoldDB" id="A0A1M6TPW4"/>
<dbReference type="SUPFAM" id="SSF55073">
    <property type="entry name" value="Nucleotide cyclase"/>
    <property type="match status" value="1"/>
</dbReference>
<dbReference type="RefSeq" id="WP_175556979.1">
    <property type="nucleotide sequence ID" value="NZ_FQZQ01000043.1"/>
</dbReference>
<evidence type="ECO:0000259" key="3">
    <source>
        <dbReference type="PROSITE" id="PS50125"/>
    </source>
</evidence>
<dbReference type="GO" id="GO:0004016">
    <property type="term" value="F:adenylate cyclase activity"/>
    <property type="evidence" value="ECO:0007669"/>
    <property type="project" value="UniProtKB-ARBA"/>
</dbReference>
<sequence length="1053" mass="115821">MDHRETQSDRRQVTILFTDMVGYTAIVAGLGEERAVGFTKMIYDMLSSVVKARGGTVRGFAGDSIMAVFGIPEALEDAALRSCRTALAIHAAFEETADSIETRFGVRPKMRVGICSGSAVMASVEGEGAELTAVGNTVNLASRIQSLAPEGGSLICDTSRRLVEWQVDHSFGGTHEIKGVTGSQKLWQLHSIKKASTRFDASLARGLSDYVGRKDELTAMADALESAGKGLRVVDLVAEPGLGKTRLVFEFLERATAQNVTVLAGHCSTDGQQVPFFPFLEVLRRSFRLRDNDDPDRIIRLLTKGLQGADLWSEENLGLLLNLLGLEPPDGALQGLDGVLIGLRTRDLFPALLAAQCREGPVILHLEDVHWLDSASEELVRKLMQQDNQSNLLVIQTRRPEYVPTWPDAGSVTKIALMPLSDGDIVQIAQKRLGARDLPEALIQQVTERAGGNPLFAEEIVAFLRQEGAITVTEGVVEFDADLGATSLPLSMQGLLTARIDRLQPEQRNLLQAAAAIGRRFAPALLSVVLGHSVDLDLEMQRLRDLDIVYRDHKTDDFAFKHVLLRETVYQGLLSQPRTDLHLAIASAVQERAAGRLIEVAETLAYHYSLTERRDLAFQFAAMAGAKSLGIFSLGEANRYLTSALKLYEHDPTCASDVQYAALLADYALCSNVSLRVKTMMKLADQVRPFLNAFGDSPHHVHFLHHYVSCLIWNGRYLDAIDVQHELSQMASRLGDRDTLAYAIVSELVLSCYTGTLSSDAFEAKRVEAEQILDGLDDAYLQNFFLAHIGWNAVCRGRVGEAQDAAEQMVLHGRKMNDPRSLGYGVSMKALIALASDDHQQAFEISEQARLMSRVQFEITIADAAHYAAMIPLEIPGAAKEVQAYCDRCAERGWTLFASTTDTMMGVALAIDGKIDEGLRRIEVSIAKREQEGFQIAADWYRLFLSEVYLEILSGEGDASMGVLFRNIRSLSKVMLRGGKLIPQMIEKACANPMFDPNGHHIGRAEMILGLLYKIKKKQDLARKHLTEAQRIVAPTGPSPMLTRIEDALAELT</sequence>
<dbReference type="InterPro" id="IPR029787">
    <property type="entry name" value="Nucleotide_cyclase"/>
</dbReference>
<dbReference type="InterPro" id="IPR001054">
    <property type="entry name" value="A/G_cyclase"/>
</dbReference>
<evidence type="ECO:0000313" key="5">
    <source>
        <dbReference type="Proteomes" id="UP000183982"/>
    </source>
</evidence>
<dbReference type="SUPFAM" id="SSF52540">
    <property type="entry name" value="P-loop containing nucleoside triphosphate hydrolases"/>
    <property type="match status" value="1"/>
</dbReference>
<accession>A0A1M6TPW4</accession>
<keyword evidence="2" id="KW-0067">ATP-binding</keyword>
<organism evidence="4 5">
    <name type="scientific">Shimia gijangensis</name>
    <dbReference type="NCBI Taxonomy" id="1470563"/>
    <lineage>
        <taxon>Bacteria</taxon>
        <taxon>Pseudomonadati</taxon>
        <taxon>Pseudomonadota</taxon>
        <taxon>Alphaproteobacteria</taxon>
        <taxon>Rhodobacterales</taxon>
        <taxon>Roseobacteraceae</taxon>
    </lineage>
</organism>
<dbReference type="GO" id="GO:0009190">
    <property type="term" value="P:cyclic nucleotide biosynthetic process"/>
    <property type="evidence" value="ECO:0007669"/>
    <property type="project" value="InterPro"/>
</dbReference>
<dbReference type="PROSITE" id="PS50125">
    <property type="entry name" value="GUANYLATE_CYCLASE_2"/>
    <property type="match status" value="1"/>
</dbReference>
<evidence type="ECO:0000313" key="4">
    <source>
        <dbReference type="EMBL" id="SHK58984.1"/>
    </source>
</evidence>
<evidence type="ECO:0000256" key="1">
    <source>
        <dbReference type="ARBA" id="ARBA00022741"/>
    </source>
</evidence>
<dbReference type="CDD" id="cd07302">
    <property type="entry name" value="CHD"/>
    <property type="match status" value="1"/>
</dbReference>
<reference evidence="5" key="1">
    <citation type="submission" date="2016-11" db="EMBL/GenBank/DDBJ databases">
        <authorList>
            <person name="Varghese N."/>
            <person name="Submissions S."/>
        </authorList>
    </citation>
    <scope>NUCLEOTIDE SEQUENCE [LARGE SCALE GENOMIC DNA]</scope>
    <source>
        <strain evidence="5">DSM 100564</strain>
    </source>
</reference>
<dbReference type="InterPro" id="IPR027417">
    <property type="entry name" value="P-loop_NTPase"/>
</dbReference>
<proteinExistence type="predicted"/>
<dbReference type="EMBL" id="FQZQ01000043">
    <property type="protein sequence ID" value="SHK58984.1"/>
    <property type="molecule type" value="Genomic_DNA"/>
</dbReference>
<protein>
    <submittedName>
        <fullName evidence="4">Adenylate and Guanylate cyclase catalytic domain-containing protein</fullName>
    </submittedName>
</protein>
<feature type="domain" description="Guanylate cyclase" evidence="3">
    <location>
        <begin position="14"/>
        <end position="145"/>
    </location>
</feature>
<gene>
    <name evidence="4" type="ORF">SAMN05444000_1433</name>
</gene>
<dbReference type="Proteomes" id="UP000183982">
    <property type="component" value="Unassembled WGS sequence"/>
</dbReference>
<dbReference type="STRING" id="1470563.SAMN05444000_1433"/>
<dbReference type="GO" id="GO:0005737">
    <property type="term" value="C:cytoplasm"/>
    <property type="evidence" value="ECO:0007669"/>
    <property type="project" value="TreeGrafter"/>
</dbReference>